<dbReference type="OrthoDB" id="196472at2"/>
<evidence type="ECO:0000256" key="4">
    <source>
        <dbReference type="ARBA" id="ARBA00022989"/>
    </source>
</evidence>
<feature type="transmembrane region" description="Helical" evidence="6">
    <location>
        <begin position="100"/>
        <end position="122"/>
    </location>
</feature>
<evidence type="ECO:0000256" key="5">
    <source>
        <dbReference type="ARBA" id="ARBA00023136"/>
    </source>
</evidence>
<feature type="transmembrane region" description="Helical" evidence="6">
    <location>
        <begin position="172"/>
        <end position="190"/>
    </location>
</feature>
<dbReference type="EMBL" id="LUUL01000057">
    <property type="protein sequence ID" value="OAI28362.1"/>
    <property type="molecule type" value="Genomic_DNA"/>
</dbReference>
<evidence type="ECO:0000256" key="1">
    <source>
        <dbReference type="ARBA" id="ARBA00004651"/>
    </source>
</evidence>
<dbReference type="GO" id="GO:0020037">
    <property type="term" value="F:heme binding"/>
    <property type="evidence" value="ECO:0007669"/>
    <property type="project" value="TreeGrafter"/>
</dbReference>
<dbReference type="Proteomes" id="UP000077734">
    <property type="component" value="Unassembled WGS sequence"/>
</dbReference>
<keyword evidence="5 6" id="KW-0472">Membrane</keyword>
<feature type="transmembrane region" description="Helical" evidence="6">
    <location>
        <begin position="12"/>
        <end position="32"/>
    </location>
</feature>
<reference evidence="9 10" key="2">
    <citation type="submission" date="2016-03" db="EMBL/GenBank/DDBJ databases">
        <authorList>
            <person name="Heylen K."/>
            <person name="De Vos P."/>
            <person name="Vekeman B."/>
        </authorList>
    </citation>
    <scope>NUCLEOTIDE SEQUENCE [LARGE SCALE GENOMIC DNA]</scope>
    <source>
        <strain evidence="9 10">R-49807</strain>
    </source>
</reference>
<dbReference type="InterPro" id="IPR051542">
    <property type="entry name" value="Hydrogenase_cytochrome"/>
</dbReference>
<keyword evidence="4 6" id="KW-1133">Transmembrane helix</keyword>
<dbReference type="GO" id="GO:0005886">
    <property type="term" value="C:plasma membrane"/>
    <property type="evidence" value="ECO:0007669"/>
    <property type="project" value="UniProtKB-SubCell"/>
</dbReference>
<evidence type="ECO:0000256" key="6">
    <source>
        <dbReference type="SAM" id="Phobius"/>
    </source>
</evidence>
<dbReference type="InterPro" id="IPR016174">
    <property type="entry name" value="Di-haem_cyt_TM"/>
</dbReference>
<dbReference type="KEGG" id="mko:MKLM6_2381"/>
<proteinExistence type="predicted"/>
<protein>
    <submittedName>
        <fullName evidence="8">Cytochrome B</fullName>
    </submittedName>
</protein>
<dbReference type="InterPro" id="IPR011577">
    <property type="entry name" value="Cyt_b561_bac/Ni-Hgenase"/>
</dbReference>
<keyword evidence="3 6" id="KW-0812">Transmembrane</keyword>
<dbReference type="GO" id="GO:0009055">
    <property type="term" value="F:electron transfer activity"/>
    <property type="evidence" value="ECO:0007669"/>
    <property type="project" value="InterPro"/>
</dbReference>
<comment type="caution">
    <text evidence="8">The sequence shown here is derived from an EMBL/GenBank/DDBJ whole genome shotgun (WGS) entry which is preliminary data.</text>
</comment>
<dbReference type="Proteomes" id="UP000077857">
    <property type="component" value="Unassembled WGS sequence"/>
</dbReference>
<dbReference type="Gene3D" id="1.20.950.20">
    <property type="entry name" value="Transmembrane di-heme cytochromes, Chain C"/>
    <property type="match status" value="1"/>
</dbReference>
<dbReference type="RefSeq" id="WP_064021772.1">
    <property type="nucleotide sequence ID" value="NZ_CP023669.1"/>
</dbReference>
<dbReference type="GO" id="GO:0022904">
    <property type="term" value="P:respiratory electron transport chain"/>
    <property type="evidence" value="ECO:0007669"/>
    <property type="project" value="InterPro"/>
</dbReference>
<evidence type="ECO:0000256" key="2">
    <source>
        <dbReference type="ARBA" id="ARBA00022475"/>
    </source>
</evidence>
<feature type="transmembrane region" description="Helical" evidence="6">
    <location>
        <begin position="38"/>
        <end position="59"/>
    </location>
</feature>
<accession>A0A177PE78</accession>
<sequence length="212" mass="23421">MQNDNSVAVWDIFVRIFHWSLVAAFAVAYATSEEENSWHIYAGYTVLGLISLRLVWGFVGGRYARFGEFVRSPAAVFRYVSQLRQGTAPRYLGHNPLGGWMVLALLATLFVVTISGLKVYAIEEGRGPLAQGTEMITVIGAAHAEDREGNRAEADGDAEEFWEEIHEGATNFMLLLIAAHVLGVVVSSKLHHEKLVKAMITGRKAKDLNCDK</sequence>
<name>A0A177PE78_9GAMM</name>
<dbReference type="PANTHER" id="PTHR30485">
    <property type="entry name" value="NI/FE-HYDROGENASE 1 B-TYPE CYTOCHROME SUBUNIT"/>
    <property type="match status" value="1"/>
</dbReference>
<evidence type="ECO:0000313" key="10">
    <source>
        <dbReference type="Proteomes" id="UP000077734"/>
    </source>
</evidence>
<gene>
    <name evidence="9" type="ORF">A1356_07245</name>
    <name evidence="8" type="ORF">A1507_21155</name>
</gene>
<dbReference type="Pfam" id="PF01292">
    <property type="entry name" value="Ni_hydr_CYTB"/>
    <property type="match status" value="1"/>
</dbReference>
<dbReference type="PANTHER" id="PTHR30485:SF2">
    <property type="entry name" value="BLL0597 PROTEIN"/>
    <property type="match status" value="1"/>
</dbReference>
<evidence type="ECO:0000313" key="11">
    <source>
        <dbReference type="Proteomes" id="UP000077857"/>
    </source>
</evidence>
<evidence type="ECO:0000256" key="3">
    <source>
        <dbReference type="ARBA" id="ARBA00022692"/>
    </source>
</evidence>
<dbReference type="EMBL" id="LUUJ01000127">
    <property type="protein sequence ID" value="OAI10970.1"/>
    <property type="molecule type" value="Genomic_DNA"/>
</dbReference>
<feature type="domain" description="Cytochrome b561 bacterial/Ni-hydrogenase" evidence="7">
    <location>
        <begin position="9"/>
        <end position="202"/>
    </location>
</feature>
<dbReference type="SUPFAM" id="SSF81342">
    <property type="entry name" value="Transmembrane di-heme cytochromes"/>
    <property type="match status" value="1"/>
</dbReference>
<keyword evidence="10" id="KW-1185">Reference proteome</keyword>
<keyword evidence="2" id="KW-1003">Cell membrane</keyword>
<dbReference type="AlphaFoldDB" id="A0A177PE78"/>
<comment type="subcellular location">
    <subcellularLocation>
        <location evidence="1">Cell membrane</location>
        <topology evidence="1">Multi-pass membrane protein</topology>
    </subcellularLocation>
</comment>
<evidence type="ECO:0000313" key="8">
    <source>
        <dbReference type="EMBL" id="OAI10970.1"/>
    </source>
</evidence>
<reference evidence="8 11" key="1">
    <citation type="submission" date="2016-03" db="EMBL/GenBank/DDBJ databases">
        <authorList>
            <person name="Ploux O."/>
        </authorList>
    </citation>
    <scope>NUCLEOTIDE SEQUENCE [LARGE SCALE GENOMIC DNA]</scope>
    <source>
        <strain evidence="8 11">R-45378</strain>
    </source>
</reference>
<evidence type="ECO:0000259" key="7">
    <source>
        <dbReference type="Pfam" id="PF01292"/>
    </source>
</evidence>
<organism evidence="8 11">
    <name type="scientific">Methylomonas koyamae</name>
    <dbReference type="NCBI Taxonomy" id="702114"/>
    <lineage>
        <taxon>Bacteria</taxon>
        <taxon>Pseudomonadati</taxon>
        <taxon>Pseudomonadota</taxon>
        <taxon>Gammaproteobacteria</taxon>
        <taxon>Methylococcales</taxon>
        <taxon>Methylococcaceae</taxon>
        <taxon>Methylomonas</taxon>
    </lineage>
</organism>
<evidence type="ECO:0000313" key="9">
    <source>
        <dbReference type="EMBL" id="OAI28362.1"/>
    </source>
</evidence>